<dbReference type="SFLD" id="SFLDG01070">
    <property type="entry name" value="PLP-dependent"/>
    <property type="match status" value="1"/>
</dbReference>
<comment type="cofactor">
    <cofactor evidence="1">
        <name>pyridoxal 5'-phosphate</name>
        <dbReference type="ChEBI" id="CHEBI:597326"/>
    </cofactor>
</comment>
<gene>
    <name evidence="9" type="ordered locus">Mpet_1023</name>
</gene>
<feature type="domain" description="Radical SAM core" evidence="8">
    <location>
        <begin position="85"/>
        <end position="304"/>
    </location>
</feature>
<dbReference type="Gene3D" id="3.20.20.70">
    <property type="entry name" value="Aldolase class I"/>
    <property type="match status" value="1"/>
</dbReference>
<dbReference type="SFLD" id="SFLDS00029">
    <property type="entry name" value="Radical_SAM"/>
    <property type="match status" value="1"/>
</dbReference>
<proteinExistence type="predicted"/>
<dbReference type="GO" id="GO:0051539">
    <property type="term" value="F:4 iron, 4 sulfur cluster binding"/>
    <property type="evidence" value="ECO:0007669"/>
    <property type="project" value="UniProtKB-KW"/>
</dbReference>
<keyword evidence="10" id="KW-1185">Reference proteome</keyword>
<dbReference type="SUPFAM" id="SSF102114">
    <property type="entry name" value="Radical SAM enzymes"/>
    <property type="match status" value="1"/>
</dbReference>
<dbReference type="CDD" id="cd01335">
    <property type="entry name" value="Radical_SAM"/>
    <property type="match status" value="1"/>
</dbReference>
<reference evidence="9 10" key="1">
    <citation type="journal article" date="2010" name="Stand. Genomic Sci.">
        <title>Complete genome sequence of Methanoplanus petrolearius type strain (SEBR 4847).</title>
        <authorList>
            <person name="Brambilla E."/>
            <person name="Djao O.D."/>
            <person name="Daligault H."/>
            <person name="Lapidus A."/>
            <person name="Lucas S."/>
            <person name="Hammon N."/>
            <person name="Nolan M."/>
            <person name="Tice H."/>
            <person name="Cheng J.F."/>
            <person name="Han C."/>
            <person name="Tapia R."/>
            <person name="Goodwin L."/>
            <person name="Pitluck S."/>
            <person name="Liolios K."/>
            <person name="Ivanova N."/>
            <person name="Mavromatis K."/>
            <person name="Mikhailova N."/>
            <person name="Pati A."/>
            <person name="Chen A."/>
            <person name="Palaniappan K."/>
            <person name="Land M."/>
            <person name="Hauser L."/>
            <person name="Chang Y.J."/>
            <person name="Jeffries C.D."/>
            <person name="Rohde M."/>
            <person name="Spring S."/>
            <person name="Sikorski J."/>
            <person name="Goker M."/>
            <person name="Woyke T."/>
            <person name="Bristow J."/>
            <person name="Eisen J.A."/>
            <person name="Markowitz V."/>
            <person name="Hugenholtz P."/>
            <person name="Kyrpides N.C."/>
            <person name="Klenk H.P."/>
        </authorList>
    </citation>
    <scope>NUCLEOTIDE SEQUENCE [LARGE SCALE GENOMIC DNA]</scope>
    <source>
        <strain evidence="10">DSM 11571 / OCM 486 / SEBR 4847</strain>
    </source>
</reference>
<name>E1RK67_METP4</name>
<keyword evidence="9" id="KW-0413">Isomerase</keyword>
<dbReference type="AlphaFoldDB" id="E1RK67"/>
<dbReference type="NCBIfam" id="TIGR00238">
    <property type="entry name" value="KamA family radical SAM protein"/>
    <property type="match status" value="1"/>
</dbReference>
<dbReference type="InterPro" id="IPR013785">
    <property type="entry name" value="Aldolase_TIM"/>
</dbReference>
<evidence type="ECO:0000256" key="3">
    <source>
        <dbReference type="ARBA" id="ARBA00022691"/>
    </source>
</evidence>
<dbReference type="OrthoDB" id="21308at2157"/>
<dbReference type="EC" id="5.4.3.2" evidence="9"/>
<dbReference type="KEGG" id="mpi:Mpet_1023"/>
<dbReference type="PANTHER" id="PTHR30538:SF0">
    <property type="entry name" value="L-LYSINE 2,3-AMINOMUTASE AQ_1632-RELATED"/>
    <property type="match status" value="1"/>
</dbReference>
<dbReference type="RefSeq" id="WP_013328968.1">
    <property type="nucleotide sequence ID" value="NC_014507.1"/>
</dbReference>
<dbReference type="InterPro" id="IPR003739">
    <property type="entry name" value="Lys_aminomutase/Glu_NH3_mut"/>
</dbReference>
<evidence type="ECO:0000256" key="1">
    <source>
        <dbReference type="ARBA" id="ARBA00001933"/>
    </source>
</evidence>
<dbReference type="EMBL" id="CP002117">
    <property type="protein sequence ID" value="ADN35790.1"/>
    <property type="molecule type" value="Genomic_DNA"/>
</dbReference>
<keyword evidence="7" id="KW-0411">Iron-sulfur</keyword>
<evidence type="ECO:0000259" key="8">
    <source>
        <dbReference type="PROSITE" id="PS51918"/>
    </source>
</evidence>
<dbReference type="GO" id="GO:0050066">
    <property type="term" value="F:L-lysine 2,3-aminomutase activity"/>
    <property type="evidence" value="ECO:0007669"/>
    <property type="project" value="UniProtKB-EC"/>
</dbReference>
<dbReference type="eggNOG" id="arCOG03246">
    <property type="taxonomic scope" value="Archaea"/>
</dbReference>
<accession>E1RK67</accession>
<keyword evidence="6" id="KW-0408">Iron</keyword>
<dbReference type="GO" id="GO:0046872">
    <property type="term" value="F:metal ion binding"/>
    <property type="evidence" value="ECO:0007669"/>
    <property type="project" value="UniProtKB-KW"/>
</dbReference>
<evidence type="ECO:0000313" key="10">
    <source>
        <dbReference type="Proteomes" id="UP000006565"/>
    </source>
</evidence>
<evidence type="ECO:0000256" key="7">
    <source>
        <dbReference type="ARBA" id="ARBA00023014"/>
    </source>
</evidence>
<dbReference type="PROSITE" id="PS51918">
    <property type="entry name" value="RADICAL_SAM"/>
    <property type="match status" value="1"/>
</dbReference>
<keyword evidence="4" id="KW-0479">Metal-binding</keyword>
<keyword evidence="2" id="KW-0004">4Fe-4S</keyword>
<keyword evidence="5" id="KW-0663">Pyridoxal phosphate</keyword>
<organism evidence="9 10">
    <name type="scientific">Methanolacinia petrolearia (strain DSM 11571 / OCM 486 / SEBR 4847)</name>
    <name type="common">Methanoplanus petrolearius</name>
    <dbReference type="NCBI Taxonomy" id="679926"/>
    <lineage>
        <taxon>Archaea</taxon>
        <taxon>Methanobacteriati</taxon>
        <taxon>Methanobacteriota</taxon>
        <taxon>Stenosarchaea group</taxon>
        <taxon>Methanomicrobia</taxon>
        <taxon>Methanomicrobiales</taxon>
        <taxon>Methanomicrobiaceae</taxon>
        <taxon>Methanolacinia</taxon>
    </lineage>
</organism>
<dbReference type="Proteomes" id="UP000006565">
    <property type="component" value="Chromosome"/>
</dbReference>
<protein>
    <submittedName>
        <fullName evidence="9">Lysine 2,3-aminomutase YodO family protein</fullName>
        <ecNumber evidence="9">5.4.3.2</ecNumber>
    </submittedName>
</protein>
<evidence type="ECO:0000256" key="5">
    <source>
        <dbReference type="ARBA" id="ARBA00022898"/>
    </source>
</evidence>
<evidence type="ECO:0000256" key="6">
    <source>
        <dbReference type="ARBA" id="ARBA00023004"/>
    </source>
</evidence>
<dbReference type="InterPro" id="IPR007197">
    <property type="entry name" value="rSAM"/>
</dbReference>
<evidence type="ECO:0000313" key="9">
    <source>
        <dbReference type="EMBL" id="ADN35790.1"/>
    </source>
</evidence>
<keyword evidence="3" id="KW-0949">S-adenosyl-L-methionine</keyword>
<dbReference type="PANTHER" id="PTHR30538">
    <property type="entry name" value="LYSINE 2,3-AMINOMUTASE-RELATED"/>
    <property type="match status" value="1"/>
</dbReference>
<dbReference type="HOGENOM" id="CLU_032161_3_1_2"/>
<evidence type="ECO:0000256" key="2">
    <source>
        <dbReference type="ARBA" id="ARBA00022485"/>
    </source>
</evidence>
<dbReference type="STRING" id="679926.Mpet_1023"/>
<evidence type="ECO:0000256" key="4">
    <source>
        <dbReference type="ARBA" id="ARBA00022723"/>
    </source>
</evidence>
<dbReference type="InterPro" id="IPR058240">
    <property type="entry name" value="rSAM_sf"/>
</dbReference>
<sequence length="358" mass="40205">MTENACLTSIAEVNRQFDAGLSGLEAVENNFPFLANQYYLSLINWDDPEDPIKKIIIPNSAEMVKWGSLDPSMEARNTKSPGLQHKYQATALMLISDNCGGFCRFCFRKRLFIKPEDEKIRDLSTDIDYIRSHPEISNVLLSGGDALMIPTSRLSKIVSALFSIKHVKSVRIGTKMPAYNPFRITGDESLQAMIQENSRSGKMLYFMTQFNHPRELTKEAKEAMDLLRLSGASLANQTPILNGVNNDPETLSGLCSNLAEAGNVPYYLFQCRPAAGNRHFTVPVENTYEIYEKAKRSLSGLAKRARYVMSHATGKIEVIGMDSGKVYMKYHQAANPGDIGKMMSFKRNPKALWFDDYL</sequence>
<dbReference type="GeneID" id="9743487"/>